<dbReference type="InterPro" id="IPR007213">
    <property type="entry name" value="Ppm1/Ppm2/Tcmp"/>
</dbReference>
<keyword evidence="4" id="KW-0808">Transferase</keyword>
<dbReference type="Gene3D" id="3.40.50.150">
    <property type="entry name" value="Vaccinia Virus protein VP39"/>
    <property type="match status" value="1"/>
</dbReference>
<evidence type="ECO:0000256" key="5">
    <source>
        <dbReference type="ARBA" id="ARBA00022691"/>
    </source>
</evidence>
<dbReference type="Pfam" id="PF04072">
    <property type="entry name" value="LCM"/>
    <property type="match status" value="1"/>
</dbReference>
<evidence type="ECO:0000313" key="8">
    <source>
        <dbReference type="Proteomes" id="UP001500928"/>
    </source>
</evidence>
<dbReference type="PANTHER" id="PTHR43619">
    <property type="entry name" value="S-ADENOSYL-L-METHIONINE-DEPENDENT METHYLTRANSFERASE YKTD-RELATED"/>
    <property type="match status" value="1"/>
</dbReference>
<accession>A0ABP9CET0</accession>
<keyword evidence="8" id="KW-1185">Reference proteome</keyword>
<dbReference type="EC" id="2.1.1.-" evidence="6"/>
<gene>
    <name evidence="7" type="ORF">GCM10023200_51750</name>
</gene>
<evidence type="ECO:0000313" key="7">
    <source>
        <dbReference type="EMBL" id="GAA4807752.1"/>
    </source>
</evidence>
<comment type="caution">
    <text evidence="7">The sequence shown here is derived from an EMBL/GenBank/DDBJ whole genome shotgun (WGS) entry which is preliminary data.</text>
</comment>
<proteinExistence type="inferred from homology"/>
<sequence length="300" mass="32352">MSRYEQWDIVSSVGLTALVVAAGRSVDTHRPDALISDPYAERFVEAAAPPTPLPTRPVPPRDGSEGELWQMMSGYMGVRTRFFDEFFAAAGRAGVRQAVILAAGLDARAQRLAWAAGTTLYEIDQPAVLAFKDDVLDGAGGQARCDRRVVAVDLRDDWPGALDAAGFDRAAPTAWLAEGLLPYLPAAAQDALLAAVDERSAPGSRIAIEDFTNLGDQLGDPGFRRVAQDIGVDMASLIHTDDRTDPGDALAARGWDVRAHRATDVAAGWGREFDPLTQRLNGRSSFLVAQRDGQRGRPWD</sequence>
<evidence type="ECO:0000256" key="1">
    <source>
        <dbReference type="ARBA" id="ARBA00003907"/>
    </source>
</evidence>
<dbReference type="InterPro" id="IPR029063">
    <property type="entry name" value="SAM-dependent_MTases_sf"/>
</dbReference>
<dbReference type="EMBL" id="BAABHO010000058">
    <property type="protein sequence ID" value="GAA4807752.1"/>
    <property type="molecule type" value="Genomic_DNA"/>
</dbReference>
<dbReference type="NCBIfam" id="TIGR00027">
    <property type="entry name" value="mthyl_TIGR00027"/>
    <property type="match status" value="1"/>
</dbReference>
<dbReference type="InterPro" id="IPR011610">
    <property type="entry name" value="SAM_mthyl_Trfase_ML2640-like"/>
</dbReference>
<comment type="similarity">
    <text evidence="2 6">Belongs to the UPF0677 family.</text>
</comment>
<dbReference type="GO" id="GO:0032259">
    <property type="term" value="P:methylation"/>
    <property type="evidence" value="ECO:0007669"/>
    <property type="project" value="UniProtKB-KW"/>
</dbReference>
<dbReference type="RefSeq" id="WP_345422775.1">
    <property type="nucleotide sequence ID" value="NZ_BAABHO010000058.1"/>
</dbReference>
<dbReference type="PANTHER" id="PTHR43619:SF2">
    <property type="entry name" value="S-ADENOSYL-L-METHIONINE-DEPENDENT METHYLTRANSFERASES SUPERFAMILY PROTEIN"/>
    <property type="match status" value="1"/>
</dbReference>
<keyword evidence="3 6" id="KW-0489">Methyltransferase</keyword>
<name>A0ABP9CET0_9PSEU</name>
<protein>
    <recommendedName>
        <fullName evidence="6">S-adenosyl-L-methionine-dependent methyltransferase</fullName>
        <ecNumber evidence="6">2.1.1.-</ecNumber>
    </recommendedName>
</protein>
<dbReference type="SUPFAM" id="SSF53335">
    <property type="entry name" value="S-adenosyl-L-methionine-dependent methyltransferases"/>
    <property type="match status" value="1"/>
</dbReference>
<dbReference type="Proteomes" id="UP001500928">
    <property type="component" value="Unassembled WGS sequence"/>
</dbReference>
<comment type="function">
    <text evidence="1 6">Exhibits S-adenosyl-L-methionine-dependent methyltransferase activity.</text>
</comment>
<reference evidence="8" key="1">
    <citation type="journal article" date="2019" name="Int. J. Syst. Evol. Microbiol.">
        <title>The Global Catalogue of Microorganisms (GCM) 10K type strain sequencing project: providing services to taxonomists for standard genome sequencing and annotation.</title>
        <authorList>
            <consortium name="The Broad Institute Genomics Platform"/>
            <consortium name="The Broad Institute Genome Sequencing Center for Infectious Disease"/>
            <person name="Wu L."/>
            <person name="Ma J."/>
        </authorList>
    </citation>
    <scope>NUCLEOTIDE SEQUENCE [LARGE SCALE GENOMIC DNA]</scope>
    <source>
        <strain evidence="8">JCM 17979</strain>
    </source>
</reference>
<evidence type="ECO:0000256" key="2">
    <source>
        <dbReference type="ARBA" id="ARBA00008138"/>
    </source>
</evidence>
<evidence type="ECO:0000256" key="3">
    <source>
        <dbReference type="ARBA" id="ARBA00022603"/>
    </source>
</evidence>
<keyword evidence="5 6" id="KW-0949">S-adenosyl-L-methionine</keyword>
<dbReference type="GO" id="GO:0008168">
    <property type="term" value="F:methyltransferase activity"/>
    <property type="evidence" value="ECO:0007669"/>
    <property type="project" value="UniProtKB-KW"/>
</dbReference>
<organism evidence="7 8">
    <name type="scientific">Actinomycetospora chlora</name>
    <dbReference type="NCBI Taxonomy" id="663608"/>
    <lineage>
        <taxon>Bacteria</taxon>
        <taxon>Bacillati</taxon>
        <taxon>Actinomycetota</taxon>
        <taxon>Actinomycetes</taxon>
        <taxon>Pseudonocardiales</taxon>
        <taxon>Pseudonocardiaceae</taxon>
        <taxon>Actinomycetospora</taxon>
    </lineage>
</organism>
<evidence type="ECO:0000256" key="6">
    <source>
        <dbReference type="RuleBase" id="RU362030"/>
    </source>
</evidence>
<evidence type="ECO:0000256" key="4">
    <source>
        <dbReference type="ARBA" id="ARBA00022679"/>
    </source>
</evidence>